<reference evidence="1 2" key="1">
    <citation type="submission" date="2020-08" db="EMBL/GenBank/DDBJ databases">
        <title>Genomic Encyclopedia of Type Strains, Phase IV (KMG-V): Genome sequencing to study the core and pangenomes of soil and plant-associated prokaryotes.</title>
        <authorList>
            <person name="Whitman W."/>
        </authorList>
    </citation>
    <scope>NUCLEOTIDE SEQUENCE [LARGE SCALE GENOMIC DNA]</scope>
    <source>
        <strain evidence="1 2">SEMIA 4074</strain>
    </source>
</reference>
<evidence type="ECO:0000313" key="2">
    <source>
        <dbReference type="Proteomes" id="UP000524492"/>
    </source>
</evidence>
<dbReference type="EMBL" id="JACIFV010000039">
    <property type="protein sequence ID" value="MBB4195822.1"/>
    <property type="molecule type" value="Genomic_DNA"/>
</dbReference>
<comment type="caution">
    <text evidence="1">The sequence shown here is derived from an EMBL/GenBank/DDBJ whole genome shotgun (WGS) entry which is preliminary data.</text>
</comment>
<evidence type="ECO:0000313" key="1">
    <source>
        <dbReference type="EMBL" id="MBB4195822.1"/>
    </source>
</evidence>
<proteinExistence type="predicted"/>
<name>A0A7W6VSQ7_9HYPH</name>
<accession>A0A7W6VSQ7</accession>
<dbReference type="AlphaFoldDB" id="A0A7W6VSQ7"/>
<keyword evidence="2" id="KW-1185">Reference proteome</keyword>
<organism evidence="1 2">
    <name type="scientific">Rhizobium aethiopicum</name>
    <dbReference type="NCBI Taxonomy" id="1138170"/>
    <lineage>
        <taxon>Bacteria</taxon>
        <taxon>Pseudomonadati</taxon>
        <taxon>Pseudomonadota</taxon>
        <taxon>Alphaproteobacteria</taxon>
        <taxon>Hyphomicrobiales</taxon>
        <taxon>Rhizobiaceae</taxon>
        <taxon>Rhizobium/Agrobacterium group</taxon>
        <taxon>Rhizobium</taxon>
    </lineage>
</organism>
<gene>
    <name evidence="1" type="ORF">GGD53_006023</name>
</gene>
<dbReference type="Proteomes" id="UP000524492">
    <property type="component" value="Unassembled WGS sequence"/>
</dbReference>
<protein>
    <submittedName>
        <fullName evidence="1">Uncharacterized protein</fullName>
    </submittedName>
</protein>
<sequence>MILWSTGMSLTYSLWLSSLLPARATIGSIKQGAD</sequence>